<dbReference type="EMBL" id="BSNJ01000002">
    <property type="protein sequence ID" value="GLQ20027.1"/>
    <property type="molecule type" value="Genomic_DNA"/>
</dbReference>
<dbReference type="PROSITE" id="PS51186">
    <property type="entry name" value="GNAT"/>
    <property type="match status" value="1"/>
</dbReference>
<dbReference type="InterPro" id="IPR052523">
    <property type="entry name" value="Trichothecene_AcTrans"/>
</dbReference>
<feature type="domain" description="N-acetyltransferase" evidence="1">
    <location>
        <begin position="33"/>
        <end position="187"/>
    </location>
</feature>
<sequence>MIDNSDAARQLAEITGHAFADDPFNSWVFDTRMAMETVFQAEARHIYLPRGRTEIIDNKAAMMWLQPGTSKDLSLFAGMTLLGRLLRHGGTRTVRRALQAARALRDAFPDEPVTYLYTIAVRPTAQGEGLGGHLMRRFVADCHAAGSAGWLESSNPGNHGFYRSFGFETRDVITIAPGAPPMELMCRPATPSGSPV</sequence>
<keyword evidence="3" id="KW-1185">Reference proteome</keyword>
<protein>
    <submittedName>
        <fullName evidence="2">N-acetyltransferase</fullName>
    </submittedName>
</protein>
<comment type="caution">
    <text evidence="2">The sequence shown here is derived from an EMBL/GenBank/DDBJ whole genome shotgun (WGS) entry which is preliminary data.</text>
</comment>
<dbReference type="InterPro" id="IPR000182">
    <property type="entry name" value="GNAT_dom"/>
</dbReference>
<gene>
    <name evidence="2" type="ORF">GCM10007854_09820</name>
</gene>
<accession>A0ABQ5UZ68</accession>
<reference evidence="2" key="1">
    <citation type="journal article" date="2014" name="Int. J. Syst. Evol. Microbiol.">
        <title>Complete genome of a new Firmicutes species belonging to the dominant human colonic microbiota ('Ruminococcus bicirculans') reveals two chromosomes and a selective capacity to utilize plant glucans.</title>
        <authorList>
            <consortium name="NISC Comparative Sequencing Program"/>
            <person name="Wegmann U."/>
            <person name="Louis P."/>
            <person name="Goesmann A."/>
            <person name="Henrissat B."/>
            <person name="Duncan S.H."/>
            <person name="Flint H.J."/>
        </authorList>
    </citation>
    <scope>NUCLEOTIDE SEQUENCE</scope>
    <source>
        <strain evidence="2">NBRC 108216</strain>
    </source>
</reference>
<dbReference type="Gene3D" id="3.40.630.30">
    <property type="match status" value="1"/>
</dbReference>
<dbReference type="PANTHER" id="PTHR42791:SF1">
    <property type="entry name" value="N-ACETYLTRANSFERASE DOMAIN-CONTAINING PROTEIN"/>
    <property type="match status" value="1"/>
</dbReference>
<evidence type="ECO:0000313" key="2">
    <source>
        <dbReference type="EMBL" id="GLQ20027.1"/>
    </source>
</evidence>
<dbReference type="SUPFAM" id="SSF55729">
    <property type="entry name" value="Acyl-CoA N-acyltransferases (Nat)"/>
    <property type="match status" value="1"/>
</dbReference>
<proteinExistence type="predicted"/>
<reference evidence="2" key="2">
    <citation type="submission" date="2023-01" db="EMBL/GenBank/DDBJ databases">
        <title>Draft genome sequence of Algimonas porphyrae strain NBRC 108216.</title>
        <authorList>
            <person name="Sun Q."/>
            <person name="Mori K."/>
        </authorList>
    </citation>
    <scope>NUCLEOTIDE SEQUENCE</scope>
    <source>
        <strain evidence="2">NBRC 108216</strain>
    </source>
</reference>
<organism evidence="2 3">
    <name type="scientific">Algimonas porphyrae</name>
    <dbReference type="NCBI Taxonomy" id="1128113"/>
    <lineage>
        <taxon>Bacteria</taxon>
        <taxon>Pseudomonadati</taxon>
        <taxon>Pseudomonadota</taxon>
        <taxon>Alphaproteobacteria</taxon>
        <taxon>Maricaulales</taxon>
        <taxon>Robiginitomaculaceae</taxon>
        <taxon>Algimonas</taxon>
    </lineage>
</organism>
<evidence type="ECO:0000259" key="1">
    <source>
        <dbReference type="PROSITE" id="PS51186"/>
    </source>
</evidence>
<dbReference type="InterPro" id="IPR016181">
    <property type="entry name" value="Acyl_CoA_acyltransferase"/>
</dbReference>
<dbReference type="PANTHER" id="PTHR42791">
    <property type="entry name" value="GNAT FAMILY ACETYLTRANSFERASE"/>
    <property type="match status" value="1"/>
</dbReference>
<evidence type="ECO:0000313" key="3">
    <source>
        <dbReference type="Proteomes" id="UP001161390"/>
    </source>
</evidence>
<name>A0ABQ5UZ68_9PROT</name>
<dbReference type="RefSeq" id="WP_284370212.1">
    <property type="nucleotide sequence ID" value="NZ_BSNJ01000002.1"/>
</dbReference>
<dbReference type="Pfam" id="PF00583">
    <property type="entry name" value="Acetyltransf_1"/>
    <property type="match status" value="1"/>
</dbReference>
<dbReference type="CDD" id="cd04301">
    <property type="entry name" value="NAT_SF"/>
    <property type="match status" value="1"/>
</dbReference>
<dbReference type="Proteomes" id="UP001161390">
    <property type="component" value="Unassembled WGS sequence"/>
</dbReference>